<dbReference type="EMBL" id="QRHR01000004">
    <property type="protein sequence ID" value="RHF89150.1"/>
    <property type="molecule type" value="Genomic_DNA"/>
</dbReference>
<evidence type="ECO:0000313" key="1">
    <source>
        <dbReference type="EMBL" id="RHF89150.1"/>
    </source>
</evidence>
<proteinExistence type="predicted"/>
<evidence type="ECO:0000313" key="2">
    <source>
        <dbReference type="Proteomes" id="UP000286186"/>
    </source>
</evidence>
<name>A0A414R7Y9_9FIRM</name>
<dbReference type="RefSeq" id="WP_118231575.1">
    <property type="nucleotide sequence ID" value="NZ_CATWJF010000019.1"/>
</dbReference>
<dbReference type="Proteomes" id="UP000286186">
    <property type="component" value="Unassembled WGS sequence"/>
</dbReference>
<gene>
    <name evidence="1" type="ORF">DW652_05050</name>
</gene>
<accession>A0A414R7Y9</accession>
<dbReference type="AlphaFoldDB" id="A0A414R7Y9"/>
<reference evidence="1 2" key="1">
    <citation type="submission" date="2018-08" db="EMBL/GenBank/DDBJ databases">
        <title>A genome reference for cultivated species of the human gut microbiota.</title>
        <authorList>
            <person name="Zou Y."/>
            <person name="Xue W."/>
            <person name="Luo G."/>
        </authorList>
    </citation>
    <scope>NUCLEOTIDE SEQUENCE [LARGE SCALE GENOMIC DNA]</scope>
    <source>
        <strain evidence="1 2">AM23-22</strain>
    </source>
</reference>
<organism evidence="1 2">
    <name type="scientific">Eubacterium ventriosum</name>
    <dbReference type="NCBI Taxonomy" id="39496"/>
    <lineage>
        <taxon>Bacteria</taxon>
        <taxon>Bacillati</taxon>
        <taxon>Bacillota</taxon>
        <taxon>Clostridia</taxon>
        <taxon>Eubacteriales</taxon>
        <taxon>Eubacteriaceae</taxon>
        <taxon>Eubacterium</taxon>
    </lineage>
</organism>
<comment type="caution">
    <text evidence="1">The sequence shown here is derived from an EMBL/GenBank/DDBJ whole genome shotgun (WGS) entry which is preliminary data.</text>
</comment>
<protein>
    <submittedName>
        <fullName evidence="1">Uncharacterized protein</fullName>
    </submittedName>
</protein>
<sequence length="64" mass="7763">MYKEELQEQITRCREMQSKCRIDDIDTFIRLSNRIEELTGKIDKTEKQLVAPVQRRETLEVEMF</sequence>